<dbReference type="PANTHER" id="PTHR36570:SF2">
    <property type="entry name" value="DISULFIDE BOND FORMATION PROTEIN B"/>
    <property type="match status" value="1"/>
</dbReference>
<feature type="transmembrane region" description="Helical" evidence="15">
    <location>
        <begin position="71"/>
        <end position="89"/>
    </location>
</feature>
<keyword evidence="3 14" id="KW-0813">Transport</keyword>
<comment type="caution">
    <text evidence="16">The sequence shown here is derived from an EMBL/GenBank/DDBJ whole genome shotgun (WGS) entry which is preliminary data.</text>
</comment>
<dbReference type="PANTHER" id="PTHR36570">
    <property type="entry name" value="DISULFIDE BOND FORMATION PROTEIN B"/>
    <property type="match status" value="1"/>
</dbReference>
<evidence type="ECO:0000256" key="10">
    <source>
        <dbReference type="ARBA" id="ARBA00023136"/>
    </source>
</evidence>
<dbReference type="RefSeq" id="WP_126784483.1">
    <property type="nucleotide sequence ID" value="NZ_PIQF01000001.1"/>
</dbReference>
<dbReference type="Proteomes" id="UP000287908">
    <property type="component" value="Unassembled WGS sequence"/>
</dbReference>
<dbReference type="GO" id="GO:0005886">
    <property type="term" value="C:plasma membrane"/>
    <property type="evidence" value="ECO:0007669"/>
    <property type="project" value="UniProtKB-SubCell"/>
</dbReference>
<keyword evidence="9 14" id="KW-0560">Oxidoreductase</keyword>
<dbReference type="GO" id="GO:0009055">
    <property type="term" value="F:electron transfer activity"/>
    <property type="evidence" value="ECO:0007669"/>
    <property type="project" value="UniProtKB-UniRule"/>
</dbReference>
<feature type="topological domain" description="Cytoplasmic" evidence="14">
    <location>
        <begin position="1"/>
        <end position="13"/>
    </location>
</feature>
<evidence type="ECO:0000256" key="8">
    <source>
        <dbReference type="ARBA" id="ARBA00022989"/>
    </source>
</evidence>
<dbReference type="GO" id="GO:0006457">
    <property type="term" value="P:protein folding"/>
    <property type="evidence" value="ECO:0007669"/>
    <property type="project" value="InterPro"/>
</dbReference>
<keyword evidence="12 14" id="KW-0143">Chaperone</keyword>
<evidence type="ECO:0000256" key="15">
    <source>
        <dbReference type="SAM" id="Phobius"/>
    </source>
</evidence>
<keyword evidence="13 14" id="KW-0676">Redox-active center</keyword>
<comment type="similarity">
    <text evidence="2 14">Belongs to the DsbB family.</text>
</comment>
<evidence type="ECO:0000256" key="9">
    <source>
        <dbReference type="ARBA" id="ARBA00023002"/>
    </source>
</evidence>
<dbReference type="Gene3D" id="1.20.1550.10">
    <property type="entry name" value="DsbB-like"/>
    <property type="match status" value="1"/>
</dbReference>
<keyword evidence="10 14" id="KW-0472">Membrane</keyword>
<evidence type="ECO:0000256" key="3">
    <source>
        <dbReference type="ARBA" id="ARBA00022448"/>
    </source>
</evidence>
<feature type="transmembrane region" description="Helical" evidence="15">
    <location>
        <begin position="146"/>
        <end position="167"/>
    </location>
</feature>
<keyword evidence="7 14" id="KW-0249">Electron transport</keyword>
<evidence type="ECO:0000313" key="16">
    <source>
        <dbReference type="EMBL" id="RUO78027.1"/>
    </source>
</evidence>
<evidence type="ECO:0000256" key="11">
    <source>
        <dbReference type="ARBA" id="ARBA00023157"/>
    </source>
</evidence>
<proteinExistence type="inferred from homology"/>
<dbReference type="InterPro" id="IPR022920">
    <property type="entry name" value="Disulphide_bond_form_DsbB"/>
</dbReference>
<evidence type="ECO:0000256" key="7">
    <source>
        <dbReference type="ARBA" id="ARBA00022982"/>
    </source>
</evidence>
<dbReference type="AlphaFoldDB" id="A0A432ZJ35"/>
<comment type="caution">
    <text evidence="14">Lacks conserved residue(s) required for the propagation of feature annotation.</text>
</comment>
<evidence type="ECO:0000256" key="6">
    <source>
        <dbReference type="ARBA" id="ARBA00022692"/>
    </source>
</evidence>
<comment type="subcellular location">
    <subcellularLocation>
        <location evidence="1">Cell inner membrane</location>
        <topology evidence="1">Multi-pass membrane protein</topology>
    </subcellularLocation>
    <subcellularLocation>
        <location evidence="14">Cell membrane</location>
        <topology evidence="14">Multi-pass membrane protein</topology>
    </subcellularLocation>
</comment>
<evidence type="ECO:0000256" key="5">
    <source>
        <dbReference type="ARBA" id="ARBA00022519"/>
    </source>
</evidence>
<evidence type="ECO:0000256" key="4">
    <source>
        <dbReference type="ARBA" id="ARBA00022475"/>
    </source>
</evidence>
<feature type="transmembrane region" description="Helical" evidence="15">
    <location>
        <begin position="12"/>
        <end position="33"/>
    </location>
</feature>
<evidence type="ECO:0000256" key="14">
    <source>
        <dbReference type="HAMAP-Rule" id="MF_00286"/>
    </source>
</evidence>
<comment type="function">
    <text evidence="14">Required for disulfide bond formation in some periplasmic proteins. Acts by oxidizing the DsbA protein.</text>
</comment>
<feature type="disulfide bond" description="Redox-active" evidence="14">
    <location>
        <begin position="40"/>
        <end position="43"/>
    </location>
</feature>
<dbReference type="GO" id="GO:0015035">
    <property type="term" value="F:protein-disulfide reductase activity"/>
    <property type="evidence" value="ECO:0007669"/>
    <property type="project" value="UniProtKB-UniRule"/>
</dbReference>
<dbReference type="InterPro" id="IPR023380">
    <property type="entry name" value="DsbB-like_sf"/>
</dbReference>
<keyword evidence="5" id="KW-0997">Cell inner membrane</keyword>
<keyword evidence="8 14" id="KW-1133">Transmembrane helix</keyword>
<dbReference type="SUPFAM" id="SSF158442">
    <property type="entry name" value="DsbB-like"/>
    <property type="match status" value="1"/>
</dbReference>
<dbReference type="EMBL" id="PIQF01000001">
    <property type="protein sequence ID" value="RUO78027.1"/>
    <property type="molecule type" value="Genomic_DNA"/>
</dbReference>
<reference evidence="16 17" key="1">
    <citation type="journal article" date="2011" name="Front. Microbiol.">
        <title>Genomic signatures of strain selection and enhancement in Bacillus atrophaeus var. globigii, a historical biowarfare simulant.</title>
        <authorList>
            <person name="Gibbons H.S."/>
            <person name="Broomall S.M."/>
            <person name="McNew L.A."/>
            <person name="Daligault H."/>
            <person name="Chapman C."/>
            <person name="Bruce D."/>
            <person name="Karavis M."/>
            <person name="Krepps M."/>
            <person name="McGregor P.A."/>
            <person name="Hong C."/>
            <person name="Park K.H."/>
            <person name="Akmal A."/>
            <person name="Feldman A."/>
            <person name="Lin J.S."/>
            <person name="Chang W.E."/>
            <person name="Higgs B.W."/>
            <person name="Demirev P."/>
            <person name="Lindquist J."/>
            <person name="Liem A."/>
            <person name="Fochler E."/>
            <person name="Read T.D."/>
            <person name="Tapia R."/>
            <person name="Johnson S."/>
            <person name="Bishop-Lilly K.A."/>
            <person name="Detter C."/>
            <person name="Han C."/>
            <person name="Sozhamannan S."/>
            <person name="Rosenzweig C.N."/>
            <person name="Skowronski E.W."/>
        </authorList>
    </citation>
    <scope>NUCLEOTIDE SEQUENCE [LARGE SCALE GENOMIC DNA]</scope>
    <source>
        <strain evidence="16 17">CL-SP19</strain>
    </source>
</reference>
<evidence type="ECO:0000256" key="13">
    <source>
        <dbReference type="ARBA" id="ARBA00023284"/>
    </source>
</evidence>
<dbReference type="InterPro" id="IPR050183">
    <property type="entry name" value="DsbB"/>
</dbReference>
<evidence type="ECO:0000256" key="1">
    <source>
        <dbReference type="ARBA" id="ARBA00004429"/>
    </source>
</evidence>
<dbReference type="OrthoDB" id="3711263at2"/>
<accession>A0A432ZJ35</accession>
<dbReference type="Pfam" id="PF02600">
    <property type="entry name" value="DsbB"/>
    <property type="match status" value="1"/>
</dbReference>
<dbReference type="HAMAP" id="MF_00286">
    <property type="entry name" value="DsbB"/>
    <property type="match status" value="1"/>
</dbReference>
<organism evidence="16 17">
    <name type="scientific">Idiomarina seosinensis</name>
    <dbReference type="NCBI Taxonomy" id="281739"/>
    <lineage>
        <taxon>Bacteria</taxon>
        <taxon>Pseudomonadati</taxon>
        <taxon>Pseudomonadota</taxon>
        <taxon>Gammaproteobacteria</taxon>
        <taxon>Alteromonadales</taxon>
        <taxon>Idiomarinaceae</taxon>
        <taxon>Idiomarina</taxon>
    </lineage>
</organism>
<sequence>MTPISRWPTRQLPWLLLFTGSTLLYVLALYFQYEMGLEPCVKCVYQRTAVIGIMLAAIIGLFGCRFWPLRWAALIGWIYAAYEGLRVAYDHWDLQTSKNAFFAVCESHPNFPDWLPLHQWLPGLFAAPGLCGDIDWEFLGLGMPGWMTFIFGTLLAIGILVTILHLFRGRG</sequence>
<feature type="topological domain" description="Periplasmic" evidence="14">
    <location>
        <begin position="31"/>
        <end position="48"/>
    </location>
</feature>
<keyword evidence="17" id="KW-1185">Reference proteome</keyword>
<keyword evidence="6 14" id="KW-0812">Transmembrane</keyword>
<feature type="disulfide bond" description="Redox-active" evidence="14">
    <location>
        <begin position="105"/>
        <end position="131"/>
    </location>
</feature>
<gene>
    <name evidence="14" type="primary">dsbB</name>
    <name evidence="16" type="ORF">CWI81_06045</name>
</gene>
<dbReference type="NCBIfam" id="NF002485">
    <property type="entry name" value="PRK01749.1"/>
    <property type="match status" value="1"/>
</dbReference>
<feature type="transmembrane region" description="Helical" evidence="15">
    <location>
        <begin position="45"/>
        <end position="64"/>
    </location>
</feature>
<feature type="topological domain" description="Cytoplasmic" evidence="14">
    <location>
        <begin position="165"/>
        <end position="171"/>
    </location>
</feature>
<keyword evidence="4 14" id="KW-1003">Cell membrane</keyword>
<protein>
    <recommendedName>
        <fullName evidence="14">Disulfide bond formation protein B</fullName>
    </recommendedName>
    <alternativeName>
        <fullName evidence="14">Disulfide oxidoreductase</fullName>
    </alternativeName>
</protein>
<evidence type="ECO:0000313" key="17">
    <source>
        <dbReference type="Proteomes" id="UP000287908"/>
    </source>
</evidence>
<dbReference type="InterPro" id="IPR003752">
    <property type="entry name" value="DiS_bond_form_DsbB/BdbC"/>
</dbReference>
<name>A0A432ZJ35_9GAMM</name>
<keyword evidence="11 14" id="KW-1015">Disulfide bond</keyword>
<evidence type="ECO:0000256" key="2">
    <source>
        <dbReference type="ARBA" id="ARBA00008823"/>
    </source>
</evidence>
<evidence type="ECO:0000256" key="12">
    <source>
        <dbReference type="ARBA" id="ARBA00023186"/>
    </source>
</evidence>